<dbReference type="InterPro" id="IPR013123">
    <property type="entry name" value="SpoU_subst-bd"/>
</dbReference>
<protein>
    <recommendedName>
        <fullName evidence="6">rRNA methyltransferase 1, mitochondrial</fullName>
    </recommendedName>
</protein>
<dbReference type="InterPro" id="IPR029028">
    <property type="entry name" value="Alpha/beta_knot_MTases"/>
</dbReference>
<feature type="region of interest" description="Disordered" evidence="7">
    <location>
        <begin position="273"/>
        <end position="338"/>
    </location>
</feature>
<evidence type="ECO:0000256" key="1">
    <source>
        <dbReference type="ARBA" id="ARBA00004173"/>
    </source>
</evidence>
<dbReference type="GO" id="GO:0016435">
    <property type="term" value="F:rRNA (guanine) methyltransferase activity"/>
    <property type="evidence" value="ECO:0007669"/>
    <property type="project" value="TreeGrafter"/>
</dbReference>
<feature type="compositionally biased region" description="Basic and acidic residues" evidence="7">
    <location>
        <begin position="394"/>
        <end position="411"/>
    </location>
</feature>
<dbReference type="AlphaFoldDB" id="A0A9P5V9R9"/>
<evidence type="ECO:0000256" key="3">
    <source>
        <dbReference type="ARBA" id="ARBA00022679"/>
    </source>
</evidence>
<evidence type="ECO:0000256" key="7">
    <source>
        <dbReference type="SAM" id="MobiDB-lite"/>
    </source>
</evidence>
<evidence type="ECO:0000256" key="5">
    <source>
        <dbReference type="ARBA" id="ARBA00023128"/>
    </source>
</evidence>
<feature type="compositionally biased region" description="Polar residues" evidence="7">
    <location>
        <begin position="115"/>
        <end position="130"/>
    </location>
</feature>
<evidence type="ECO:0000256" key="2">
    <source>
        <dbReference type="ARBA" id="ARBA00022603"/>
    </source>
</evidence>
<keyword evidence="3" id="KW-0808">Transferase</keyword>
<comment type="subcellular location">
    <subcellularLocation>
        <location evidence="1">Mitochondrion</location>
    </subcellularLocation>
</comment>
<gene>
    <name evidence="9" type="ORF">BG015_009700</name>
</gene>
<dbReference type="Proteomes" id="UP000748756">
    <property type="component" value="Unassembled WGS sequence"/>
</dbReference>
<evidence type="ECO:0000256" key="4">
    <source>
        <dbReference type="ARBA" id="ARBA00022946"/>
    </source>
</evidence>
<dbReference type="PANTHER" id="PTHR46103:SF1">
    <property type="entry name" value="RRNA METHYLTRANSFERASE 1, MITOCHONDRIAL"/>
    <property type="match status" value="1"/>
</dbReference>
<evidence type="ECO:0000313" key="9">
    <source>
        <dbReference type="EMBL" id="KAF9148570.1"/>
    </source>
</evidence>
<evidence type="ECO:0000313" key="10">
    <source>
        <dbReference type="Proteomes" id="UP000748756"/>
    </source>
</evidence>
<comment type="caution">
    <text evidence="9">The sequence shown here is derived from an EMBL/GenBank/DDBJ whole genome shotgun (WGS) entry which is preliminary data.</text>
</comment>
<dbReference type="EMBL" id="JAAAUQ010000640">
    <property type="protein sequence ID" value="KAF9148570.1"/>
    <property type="molecule type" value="Genomic_DNA"/>
</dbReference>
<dbReference type="InterPro" id="IPR047182">
    <property type="entry name" value="MRM1"/>
</dbReference>
<dbReference type="Pfam" id="PF00588">
    <property type="entry name" value="SpoU_methylase"/>
    <property type="match status" value="1"/>
</dbReference>
<reference evidence="9" key="1">
    <citation type="journal article" date="2020" name="Fungal Divers.">
        <title>Resolving the Mortierellaceae phylogeny through synthesis of multi-gene phylogenetics and phylogenomics.</title>
        <authorList>
            <person name="Vandepol N."/>
            <person name="Liber J."/>
            <person name="Desiro A."/>
            <person name="Na H."/>
            <person name="Kennedy M."/>
            <person name="Barry K."/>
            <person name="Grigoriev I.V."/>
            <person name="Miller A.N."/>
            <person name="O'Donnell K."/>
            <person name="Stajich J.E."/>
            <person name="Bonito G."/>
        </authorList>
    </citation>
    <scope>NUCLEOTIDE SEQUENCE</scope>
    <source>
        <strain evidence="9">NRRL 6426</strain>
    </source>
</reference>
<evidence type="ECO:0000259" key="8">
    <source>
        <dbReference type="SMART" id="SM00967"/>
    </source>
</evidence>
<feature type="region of interest" description="Disordered" evidence="7">
    <location>
        <begin position="392"/>
        <end position="426"/>
    </location>
</feature>
<dbReference type="OrthoDB" id="2417920at2759"/>
<feature type="region of interest" description="Disordered" evidence="7">
    <location>
        <begin position="31"/>
        <end position="57"/>
    </location>
</feature>
<keyword evidence="2" id="KW-0489">Methyltransferase</keyword>
<feature type="compositionally biased region" description="Low complexity" evidence="7">
    <location>
        <begin position="412"/>
        <end position="423"/>
    </location>
</feature>
<feature type="region of interest" description="Disordered" evidence="7">
    <location>
        <begin position="585"/>
        <end position="608"/>
    </location>
</feature>
<organism evidence="9 10">
    <name type="scientific">Linnemannia schmuckeri</name>
    <dbReference type="NCBI Taxonomy" id="64567"/>
    <lineage>
        <taxon>Eukaryota</taxon>
        <taxon>Fungi</taxon>
        <taxon>Fungi incertae sedis</taxon>
        <taxon>Mucoromycota</taxon>
        <taxon>Mortierellomycotina</taxon>
        <taxon>Mortierellomycetes</taxon>
        <taxon>Mortierellales</taxon>
        <taxon>Mortierellaceae</taxon>
        <taxon>Linnemannia</taxon>
    </lineage>
</organism>
<dbReference type="InterPro" id="IPR029026">
    <property type="entry name" value="tRNA_m1G_MTases_N"/>
</dbReference>
<dbReference type="SUPFAM" id="SSF75217">
    <property type="entry name" value="alpha/beta knot"/>
    <property type="match status" value="1"/>
</dbReference>
<dbReference type="GO" id="GO:0003723">
    <property type="term" value="F:RNA binding"/>
    <property type="evidence" value="ECO:0007669"/>
    <property type="project" value="InterPro"/>
</dbReference>
<dbReference type="GO" id="GO:0005739">
    <property type="term" value="C:mitochondrion"/>
    <property type="evidence" value="ECO:0007669"/>
    <property type="project" value="UniProtKB-SubCell"/>
</dbReference>
<evidence type="ECO:0000256" key="6">
    <source>
        <dbReference type="ARBA" id="ARBA00034881"/>
    </source>
</evidence>
<proteinExistence type="predicted"/>
<feature type="compositionally biased region" description="Low complexity" evidence="7">
    <location>
        <begin position="146"/>
        <end position="156"/>
    </location>
</feature>
<dbReference type="InterPro" id="IPR001537">
    <property type="entry name" value="SpoU_MeTrfase"/>
</dbReference>
<feature type="compositionally biased region" description="Polar residues" evidence="7">
    <location>
        <begin position="279"/>
        <end position="296"/>
    </location>
</feature>
<keyword evidence="10" id="KW-1185">Reference proteome</keyword>
<feature type="compositionally biased region" description="Polar residues" evidence="7">
    <location>
        <begin position="588"/>
        <end position="599"/>
    </location>
</feature>
<accession>A0A9P5V9R9</accession>
<feature type="region of interest" description="Disordered" evidence="7">
    <location>
        <begin position="115"/>
        <end position="170"/>
    </location>
</feature>
<keyword evidence="4" id="KW-0809">Transit peptide</keyword>
<dbReference type="PANTHER" id="PTHR46103">
    <property type="entry name" value="RRNA METHYLTRANSFERASE 1, MITOCHONDRIAL"/>
    <property type="match status" value="1"/>
</dbReference>
<name>A0A9P5V9R9_9FUNG</name>
<keyword evidence="5" id="KW-0496">Mitochondrion</keyword>
<feature type="domain" description="RNA 2-O ribose methyltransferase substrate binding" evidence="8">
    <location>
        <begin position="477"/>
        <end position="557"/>
    </location>
</feature>
<dbReference type="Gene3D" id="3.30.1330.30">
    <property type="match status" value="1"/>
</dbReference>
<dbReference type="Gene3D" id="3.40.1280.10">
    <property type="match status" value="1"/>
</dbReference>
<sequence length="839" mass="92179">MSTILAETPFPPVTPKISKYRVDCNTSKVIKRRKKKGNEDGKKAIPHVVRSKPVANPRKVRLAAEAATREIMRKMQEAEASAAAAAPSLATTVASPPKPSALFYTRKPSIMKSESATTVVTDTPLPSTIEPTARDPALRIPEPVTSRSRLPSLSSSNARRIPEDQPPQNLDPVLSTLVEAVATQPAPISSGWSTRSPLQSYRLPLPELTDQSEQRYSTLDPLPKMATSIERRPSQAPQRIKRSVYRTILDWSVHPTIQPNDFNTLPDLPQITPLHTGHSVKSSSTNAAATSGQSKRSTTATASTSDEGVAKRRYVSRRRIGFDDDDHDFDQRPYHPGQSTTQVLDTIVHNRINKSNTDTQSNPWSISGIMKQKFVPNNENFPKSVLLKKPVITRTEHSDDDGQKKYKDETAKNTAAASTSKPTQSTLPWKKLERADQTLQRPIVLPDQPLLGSWIDSPRRRLEKTAESTQKSAYCEYVFSPKSVLPALKTRLRKPYELLYTDSNIHPRVLQMVQECVKTAGEMGLKVVKATPDRLDTLLGHKYHQGVLLRASYLPRALIKSLGTMSEDNNKYDLNFIRGTAKPFDRPATSTNNSSNGHRITSGKAATGTLRTSSPPIWVVLDEVQTVYDMGHILSTAYHLGIDGVIIREKDTVLPHAAVSAVSEGTLEKRPAYAVKTLVKFIKESQANGWQVIGLKAAYGSKRLKPFYTFPKHGIDQPTVLIVGGSGVGISKSAERQCDSFIHIPTLSRMAMSFGEVASLPVPVVSGIAMSRLVGGRLAAAGSDNSDWRAGGGGGVEEYDRENNTPDPWIGSPPEWEVPVPKSKGKGNQVGHTRNDTRR</sequence>
<dbReference type="SUPFAM" id="SSF55315">
    <property type="entry name" value="L30e-like"/>
    <property type="match status" value="1"/>
</dbReference>
<feature type="region of interest" description="Disordered" evidence="7">
    <location>
        <begin position="784"/>
        <end position="839"/>
    </location>
</feature>
<dbReference type="InterPro" id="IPR029064">
    <property type="entry name" value="Ribosomal_eL30-like_sf"/>
</dbReference>
<dbReference type="SMART" id="SM00967">
    <property type="entry name" value="SpoU_sub_bind"/>
    <property type="match status" value="1"/>
</dbReference>